<evidence type="ECO:0000313" key="3">
    <source>
        <dbReference type="Proteomes" id="UP000306985"/>
    </source>
</evidence>
<dbReference type="InterPro" id="IPR036388">
    <property type="entry name" value="WH-like_DNA-bd_sf"/>
</dbReference>
<dbReference type="EMBL" id="SZZH01000003">
    <property type="protein sequence ID" value="TKV58715.1"/>
    <property type="molecule type" value="Genomic_DNA"/>
</dbReference>
<gene>
    <name evidence="2" type="ORF">FDO65_14440</name>
</gene>
<dbReference type="Proteomes" id="UP000306985">
    <property type="component" value="Unassembled WGS sequence"/>
</dbReference>
<dbReference type="GO" id="GO:0006355">
    <property type="term" value="P:regulation of DNA-templated transcription"/>
    <property type="evidence" value="ECO:0007669"/>
    <property type="project" value="InterPro"/>
</dbReference>
<reference evidence="2 3" key="1">
    <citation type="submission" date="2019-05" db="EMBL/GenBank/DDBJ databases">
        <title>Nakamurella sp. N5BH11, whole genome shotgun sequence.</title>
        <authorList>
            <person name="Tuo L."/>
        </authorList>
    </citation>
    <scope>NUCLEOTIDE SEQUENCE [LARGE SCALE GENOMIC DNA]</scope>
    <source>
        <strain evidence="2 3">N5BH11</strain>
    </source>
</reference>
<accession>A0A4V6CRS9</accession>
<feature type="domain" description="HTH luxR-type" evidence="1">
    <location>
        <begin position="177"/>
        <end position="234"/>
    </location>
</feature>
<keyword evidence="3" id="KW-1185">Reference proteome</keyword>
<organism evidence="2 3">
    <name type="scientific">Nakamurella flava</name>
    <dbReference type="NCBI Taxonomy" id="2576308"/>
    <lineage>
        <taxon>Bacteria</taxon>
        <taxon>Bacillati</taxon>
        <taxon>Actinomycetota</taxon>
        <taxon>Actinomycetes</taxon>
        <taxon>Nakamurellales</taxon>
        <taxon>Nakamurellaceae</taxon>
        <taxon>Nakamurella</taxon>
    </lineage>
</organism>
<evidence type="ECO:0000313" key="2">
    <source>
        <dbReference type="EMBL" id="TKV58715.1"/>
    </source>
</evidence>
<dbReference type="Gene3D" id="1.10.10.10">
    <property type="entry name" value="Winged helix-like DNA-binding domain superfamily/Winged helix DNA-binding domain"/>
    <property type="match status" value="1"/>
</dbReference>
<dbReference type="InterPro" id="IPR051797">
    <property type="entry name" value="TrmB-like"/>
</dbReference>
<evidence type="ECO:0000259" key="1">
    <source>
        <dbReference type="SMART" id="SM00421"/>
    </source>
</evidence>
<dbReference type="InterPro" id="IPR000792">
    <property type="entry name" value="Tscrpt_reg_LuxR_C"/>
</dbReference>
<dbReference type="SUPFAM" id="SSF46894">
    <property type="entry name" value="C-terminal effector domain of the bipartite response regulators"/>
    <property type="match status" value="1"/>
</dbReference>
<name>A0A4V6CRS9_9ACTN</name>
<dbReference type="GO" id="GO:0003677">
    <property type="term" value="F:DNA binding"/>
    <property type="evidence" value="ECO:0007669"/>
    <property type="project" value="InterPro"/>
</dbReference>
<dbReference type="OrthoDB" id="5932488at2"/>
<protein>
    <submittedName>
        <fullName evidence="2">Helix-turn-helix transcriptional regulator</fullName>
    </submittedName>
</protein>
<dbReference type="PANTHER" id="PTHR34293:SF1">
    <property type="entry name" value="HTH-TYPE TRANSCRIPTIONAL REGULATOR TRMBL2"/>
    <property type="match status" value="1"/>
</dbReference>
<comment type="caution">
    <text evidence="2">The sequence shown here is derived from an EMBL/GenBank/DDBJ whole genome shotgun (WGS) entry which is preliminary data.</text>
</comment>
<dbReference type="InterPro" id="IPR016032">
    <property type="entry name" value="Sig_transdc_resp-reg_C-effctor"/>
</dbReference>
<sequence length="240" mass="26202">MSQEPSVVDVDRQNALIDEAAHQVVDRQIDIRRVDDREEIVEVLTDLAATAQHEVCSMLPGGPYELDYLRSSWSTDVATLHRGVALNALYQGNAVRSPAVLRYLTDFAKAGAQVRVSARLAHRTIIVDRAVAVVGVQEDSLSVPFLVVREPAMVRSFHAQFVAQWRVSPSVGVGPEDALASETVRETLEILQLGVTDEVAARRLGISVRTVRRRVAAVMELLGAGSRFEAGVRAAQAGWL</sequence>
<proteinExistence type="predicted"/>
<dbReference type="RefSeq" id="WP_137450374.1">
    <property type="nucleotide sequence ID" value="NZ_SZZH01000003.1"/>
</dbReference>
<dbReference type="SMART" id="SM00421">
    <property type="entry name" value="HTH_LUXR"/>
    <property type="match status" value="1"/>
</dbReference>
<dbReference type="PANTHER" id="PTHR34293">
    <property type="entry name" value="HTH-TYPE TRANSCRIPTIONAL REGULATOR TRMBL2"/>
    <property type="match status" value="1"/>
</dbReference>
<dbReference type="AlphaFoldDB" id="A0A4V6CRS9"/>